<evidence type="ECO:0000256" key="6">
    <source>
        <dbReference type="ARBA" id="ARBA00022806"/>
    </source>
</evidence>
<dbReference type="EMBL" id="CAUYUE010000001">
    <property type="protein sequence ID" value="CAK0735469.1"/>
    <property type="molecule type" value="Genomic_DNA"/>
</dbReference>
<dbReference type="GO" id="GO:0005524">
    <property type="term" value="F:ATP binding"/>
    <property type="evidence" value="ECO:0007669"/>
    <property type="project" value="UniProtKB-KW"/>
</dbReference>
<feature type="domain" description="Helicase ATP-binding" evidence="16">
    <location>
        <begin position="218"/>
        <end position="403"/>
    </location>
</feature>
<dbReference type="PROSITE" id="PS50158">
    <property type="entry name" value="ZF_CCHC"/>
    <property type="match status" value="1"/>
</dbReference>
<dbReference type="GO" id="GO:0016787">
    <property type="term" value="F:hydrolase activity"/>
    <property type="evidence" value="ECO:0007669"/>
    <property type="project" value="UniProtKB-KW"/>
</dbReference>
<keyword evidence="8" id="KW-0067">ATP-binding</keyword>
<evidence type="ECO:0000259" key="17">
    <source>
        <dbReference type="PROSITE" id="PS51194"/>
    </source>
</evidence>
<dbReference type="Pfam" id="PF00270">
    <property type="entry name" value="DEAD"/>
    <property type="match status" value="1"/>
</dbReference>
<dbReference type="CDD" id="cd18787">
    <property type="entry name" value="SF2_C_DEAD"/>
    <property type="match status" value="1"/>
</dbReference>
<dbReference type="SMART" id="SM00487">
    <property type="entry name" value="DEXDc"/>
    <property type="match status" value="1"/>
</dbReference>
<keyword evidence="3" id="KW-0547">Nucleotide-binding</keyword>
<feature type="region of interest" description="Disordered" evidence="14">
    <location>
        <begin position="609"/>
        <end position="632"/>
    </location>
</feature>
<sequence>MSAVLSAKRYRREQLDEEERLTTIDEGEEVEEYIPLKRRRQMEEERRDYLRRKLQAPVQQLNLDEDTADPAHTHLDGSSAAAPSSNAFQQPKESMLAAAAKARKTQPAETEQEKAFKEEQQIMADLQRKQALRSAMENAQGITYSRSLSTGWKAPLKVRKQSDEQAQELRDRFHIIVEGQHLLPPILDFNDMKFPQPVLRQLAAKGISRPTPIQMQGLPIILAGRDMIGVAFTGSGKTLVFALPMLMMALQEEVRLPLVRGEGPVGLIVCPSRELARQTHEVIMGYIQSLKQDGFPELRALLAMGGIDMREQMDGIRQGVHVVVATPGRLKDLLSKKRLNLDICKYLCLDEADRMVDASGFEEDVREILSYFKAQRQTLMFSATMPIKVKAFAESALVDPVTVNVGRAGAANLDVIQEVEYVKQEAKLVYLLECLQKTAPPVLIFAEKQTDVDDVHEYLMSKDVDAVAVHGQKTQEERAEAIDHFKAGNADVLVATDVASKGLDFPDIQHVINFDMPSEIENYVHRIGRTGRCGKTGIATTFINKNQSESILLDLKHLLKEAKQRIPPVLMALDDPMEQWEALEKASGSKGCSYCGGLGHRVGDCPKLHSDTREKERKNKDYFGSGGYGAEM</sequence>
<feature type="region of interest" description="Disordered" evidence="14">
    <location>
        <begin position="57"/>
        <end position="96"/>
    </location>
</feature>
<proteinExistence type="inferred from homology"/>
<keyword evidence="9" id="KW-0694">RNA-binding</keyword>
<dbReference type="AlphaFoldDB" id="A0AAV1HQU1"/>
<evidence type="ECO:0000256" key="11">
    <source>
        <dbReference type="ARBA" id="ARBA00047984"/>
    </source>
</evidence>
<evidence type="ECO:0000256" key="3">
    <source>
        <dbReference type="ARBA" id="ARBA00022741"/>
    </source>
</evidence>
<dbReference type="FunFam" id="3.40.50.300:FF:000657">
    <property type="entry name" value="Probable ATP-dependent RNA helicase DDX41"/>
    <property type="match status" value="1"/>
</dbReference>
<dbReference type="GO" id="GO:0005634">
    <property type="term" value="C:nucleus"/>
    <property type="evidence" value="ECO:0007669"/>
    <property type="project" value="UniProtKB-ARBA"/>
</dbReference>
<feature type="domain" description="Helicase C-terminal" evidence="17">
    <location>
        <begin position="414"/>
        <end position="574"/>
    </location>
</feature>
<evidence type="ECO:0000256" key="5">
    <source>
        <dbReference type="ARBA" id="ARBA00022801"/>
    </source>
</evidence>
<evidence type="ECO:0000313" key="20">
    <source>
        <dbReference type="Proteomes" id="UP001314263"/>
    </source>
</evidence>
<evidence type="ECO:0000256" key="8">
    <source>
        <dbReference type="ARBA" id="ARBA00022840"/>
    </source>
</evidence>
<dbReference type="InterPro" id="IPR001878">
    <property type="entry name" value="Znf_CCHC"/>
</dbReference>
<dbReference type="Proteomes" id="UP001314263">
    <property type="component" value="Unassembled WGS sequence"/>
</dbReference>
<keyword evidence="2" id="KW-0479">Metal-binding</keyword>
<dbReference type="EC" id="3.6.4.13" evidence="1"/>
<evidence type="ECO:0000256" key="14">
    <source>
        <dbReference type="SAM" id="MobiDB-lite"/>
    </source>
</evidence>
<evidence type="ECO:0000313" key="19">
    <source>
        <dbReference type="EMBL" id="CAK0735469.1"/>
    </source>
</evidence>
<feature type="compositionally biased region" description="Polar residues" evidence="14">
    <location>
        <begin position="81"/>
        <end position="92"/>
    </location>
</feature>
<dbReference type="InterPro" id="IPR014001">
    <property type="entry name" value="Helicase_ATP-bd"/>
</dbReference>
<feature type="short sequence motif" description="Q motif" evidence="13">
    <location>
        <begin position="187"/>
        <end position="215"/>
    </location>
</feature>
<keyword evidence="20" id="KW-1185">Reference proteome</keyword>
<evidence type="ECO:0000259" key="18">
    <source>
        <dbReference type="PROSITE" id="PS51195"/>
    </source>
</evidence>
<feature type="domain" description="DEAD-box RNA helicase Q" evidence="18">
    <location>
        <begin position="187"/>
        <end position="215"/>
    </location>
</feature>
<dbReference type="InterPro" id="IPR014014">
    <property type="entry name" value="RNA_helicase_DEAD_Q_motif"/>
</dbReference>
<keyword evidence="7" id="KW-0862">Zinc</keyword>
<feature type="domain" description="CCHC-type" evidence="15">
    <location>
        <begin position="592"/>
        <end position="607"/>
    </location>
</feature>
<keyword evidence="4 12" id="KW-0863">Zinc-finger</keyword>
<evidence type="ECO:0000259" key="16">
    <source>
        <dbReference type="PROSITE" id="PS51192"/>
    </source>
</evidence>
<dbReference type="PANTHER" id="PTHR47958">
    <property type="entry name" value="ATP-DEPENDENT RNA HELICASE DBP3"/>
    <property type="match status" value="1"/>
</dbReference>
<comment type="similarity">
    <text evidence="10">Belongs to the DEAD box helicase family. DDX41 subfamily.</text>
</comment>
<dbReference type="SUPFAM" id="SSF52540">
    <property type="entry name" value="P-loop containing nucleoside triphosphate hydrolases"/>
    <property type="match status" value="1"/>
</dbReference>
<evidence type="ECO:0000259" key="15">
    <source>
        <dbReference type="PROSITE" id="PS50158"/>
    </source>
</evidence>
<evidence type="ECO:0000256" key="9">
    <source>
        <dbReference type="ARBA" id="ARBA00022884"/>
    </source>
</evidence>
<dbReference type="SMART" id="SM00490">
    <property type="entry name" value="HELICc"/>
    <property type="match status" value="1"/>
</dbReference>
<dbReference type="PROSITE" id="PS51194">
    <property type="entry name" value="HELICASE_CTER"/>
    <property type="match status" value="1"/>
</dbReference>
<organism evidence="19 20">
    <name type="scientific">Coccomyxa viridis</name>
    <dbReference type="NCBI Taxonomy" id="1274662"/>
    <lineage>
        <taxon>Eukaryota</taxon>
        <taxon>Viridiplantae</taxon>
        <taxon>Chlorophyta</taxon>
        <taxon>core chlorophytes</taxon>
        <taxon>Trebouxiophyceae</taxon>
        <taxon>Trebouxiophyceae incertae sedis</taxon>
        <taxon>Coccomyxaceae</taxon>
        <taxon>Coccomyxa</taxon>
    </lineage>
</organism>
<dbReference type="GO" id="GO:0008270">
    <property type="term" value="F:zinc ion binding"/>
    <property type="evidence" value="ECO:0007669"/>
    <property type="project" value="UniProtKB-KW"/>
</dbReference>
<keyword evidence="6 19" id="KW-0347">Helicase</keyword>
<keyword evidence="5" id="KW-0378">Hydrolase</keyword>
<dbReference type="GO" id="GO:0003723">
    <property type="term" value="F:RNA binding"/>
    <property type="evidence" value="ECO:0007669"/>
    <property type="project" value="UniProtKB-KW"/>
</dbReference>
<dbReference type="InterPro" id="IPR011545">
    <property type="entry name" value="DEAD/DEAH_box_helicase_dom"/>
</dbReference>
<dbReference type="Pfam" id="PF00271">
    <property type="entry name" value="Helicase_C"/>
    <property type="match status" value="1"/>
</dbReference>
<dbReference type="GO" id="GO:0005737">
    <property type="term" value="C:cytoplasm"/>
    <property type="evidence" value="ECO:0007669"/>
    <property type="project" value="UniProtKB-ARBA"/>
</dbReference>
<evidence type="ECO:0000256" key="7">
    <source>
        <dbReference type="ARBA" id="ARBA00022833"/>
    </source>
</evidence>
<dbReference type="InterPro" id="IPR027417">
    <property type="entry name" value="P-loop_NTPase"/>
</dbReference>
<feature type="compositionally biased region" description="Basic and acidic residues" evidence="14">
    <location>
        <begin position="609"/>
        <end position="621"/>
    </location>
</feature>
<accession>A0AAV1HQU1</accession>
<name>A0AAV1HQU1_9CHLO</name>
<comment type="catalytic activity">
    <reaction evidence="11">
        <text>ATP + H2O = ADP + phosphate + H(+)</text>
        <dbReference type="Rhea" id="RHEA:13065"/>
        <dbReference type="ChEBI" id="CHEBI:15377"/>
        <dbReference type="ChEBI" id="CHEBI:15378"/>
        <dbReference type="ChEBI" id="CHEBI:30616"/>
        <dbReference type="ChEBI" id="CHEBI:43474"/>
        <dbReference type="ChEBI" id="CHEBI:456216"/>
        <dbReference type="EC" id="3.6.4.13"/>
    </reaction>
</comment>
<dbReference type="FunFam" id="3.40.50.300:FF:000449">
    <property type="entry name" value="Probable ATP-dependent RNA helicase DDX41"/>
    <property type="match status" value="1"/>
</dbReference>
<evidence type="ECO:0000256" key="4">
    <source>
        <dbReference type="ARBA" id="ARBA00022771"/>
    </source>
</evidence>
<reference evidence="19 20" key="1">
    <citation type="submission" date="2023-10" db="EMBL/GenBank/DDBJ databases">
        <authorList>
            <person name="Maclean D."/>
            <person name="Macfadyen A."/>
        </authorList>
    </citation>
    <scope>NUCLEOTIDE SEQUENCE [LARGE SCALE GENOMIC DNA]</scope>
</reference>
<protein>
    <recommendedName>
        <fullName evidence="1">RNA helicase</fullName>
        <ecNumber evidence="1">3.6.4.13</ecNumber>
    </recommendedName>
</protein>
<gene>
    <name evidence="19" type="primary">RH35</name>
    <name evidence="19" type="ORF">CVIRNUC_000586</name>
</gene>
<evidence type="ECO:0000256" key="2">
    <source>
        <dbReference type="ARBA" id="ARBA00022723"/>
    </source>
</evidence>
<dbReference type="PROSITE" id="PS51192">
    <property type="entry name" value="HELICASE_ATP_BIND_1"/>
    <property type="match status" value="1"/>
</dbReference>
<evidence type="ECO:0000256" key="10">
    <source>
        <dbReference type="ARBA" id="ARBA00023594"/>
    </source>
</evidence>
<dbReference type="PROSITE" id="PS51195">
    <property type="entry name" value="Q_MOTIF"/>
    <property type="match status" value="1"/>
</dbReference>
<dbReference type="InterPro" id="IPR001650">
    <property type="entry name" value="Helicase_C-like"/>
</dbReference>
<comment type="caution">
    <text evidence="19">The sequence shown here is derived from an EMBL/GenBank/DDBJ whole genome shotgun (WGS) entry which is preliminary data.</text>
</comment>
<evidence type="ECO:0000256" key="1">
    <source>
        <dbReference type="ARBA" id="ARBA00012552"/>
    </source>
</evidence>
<dbReference type="GO" id="GO:0003724">
    <property type="term" value="F:RNA helicase activity"/>
    <property type="evidence" value="ECO:0007669"/>
    <property type="project" value="UniProtKB-EC"/>
</dbReference>
<evidence type="ECO:0000256" key="13">
    <source>
        <dbReference type="PROSITE-ProRule" id="PRU00552"/>
    </source>
</evidence>
<dbReference type="Gene3D" id="3.40.50.300">
    <property type="entry name" value="P-loop containing nucleotide triphosphate hydrolases"/>
    <property type="match status" value="2"/>
</dbReference>
<evidence type="ECO:0000256" key="12">
    <source>
        <dbReference type="PROSITE-ProRule" id="PRU00047"/>
    </source>
</evidence>